<dbReference type="Proteomes" id="UP000288096">
    <property type="component" value="Unassembled WGS sequence"/>
</dbReference>
<dbReference type="InterPro" id="IPR002941">
    <property type="entry name" value="DNA_methylase_N4/N6"/>
</dbReference>
<proteinExistence type="inferred from homology"/>
<keyword evidence="7" id="KW-0238">DNA-binding</keyword>
<dbReference type="GO" id="GO:0015667">
    <property type="term" value="F:site-specific DNA-methyltransferase (cytosine-N4-specific) activity"/>
    <property type="evidence" value="ECO:0007669"/>
    <property type="project" value="UniProtKB-EC"/>
</dbReference>
<evidence type="ECO:0000256" key="3">
    <source>
        <dbReference type="ARBA" id="ARBA00022603"/>
    </source>
</evidence>
<dbReference type="PROSITE" id="PS00093">
    <property type="entry name" value="N4_MTASE"/>
    <property type="match status" value="1"/>
</dbReference>
<sequence length="406" mass="46448">MKLPVHRWFRYSAGFSAEWVTHLIKAQRGSEHLRILDPFAGSGTTLLAAESCGVRCIGFEPHPFVYRIARAKLSWQSDTAQLREKYQQVLRIAAQRQPETDRSDSPLLQKCYTPENLAKLDALRRTYTELSASHDDGGMWELIWLGITGILRICSTAGTAQWQYVLPRKKKARVSDAFCAFEQKMEEIISDIRRVKSLNWKQTASVFSTDARNPEIESDAKFDWVITSPPYPNNYDYADATRLEMTFWGEITGWKDLQSVVRKYLLHSCSQHAAAEKLRLDDLLQNRLLKPICGQLSQACNELAEIRLTKGGKKTYHTMAAAYFLDLAKVFHALRPLCRENAHLCFVIGDSAPYGVYLAVDEWLGQLAVSAGFKGYSFEKIRDRNTKWKNRKHTVPLHEGRLWIEG</sequence>
<dbReference type="GO" id="GO:0003677">
    <property type="term" value="F:DNA binding"/>
    <property type="evidence" value="ECO:0007669"/>
    <property type="project" value="UniProtKB-KW"/>
</dbReference>
<dbReference type="CDD" id="cd02440">
    <property type="entry name" value="AdoMet_MTases"/>
    <property type="match status" value="1"/>
</dbReference>
<keyword evidence="11" id="KW-1185">Reference proteome</keyword>
<dbReference type="InterPro" id="IPR029063">
    <property type="entry name" value="SAM-dependent_MTases_sf"/>
</dbReference>
<dbReference type="GO" id="GO:0009307">
    <property type="term" value="P:DNA restriction-modification system"/>
    <property type="evidence" value="ECO:0007669"/>
    <property type="project" value="UniProtKB-KW"/>
</dbReference>
<evidence type="ECO:0000313" key="10">
    <source>
        <dbReference type="EMBL" id="GBC60732.1"/>
    </source>
</evidence>
<dbReference type="Pfam" id="PF01555">
    <property type="entry name" value="N6_N4_Mtase"/>
    <property type="match status" value="1"/>
</dbReference>
<dbReference type="SUPFAM" id="SSF53335">
    <property type="entry name" value="S-adenosyl-L-methionine-dependent methyltransferases"/>
    <property type="match status" value="2"/>
</dbReference>
<comment type="similarity">
    <text evidence="1">Belongs to the N(4)/N(6)-methyltransferase family. N(4) subfamily.</text>
</comment>
<evidence type="ECO:0000256" key="7">
    <source>
        <dbReference type="ARBA" id="ARBA00023125"/>
    </source>
</evidence>
<comment type="caution">
    <text evidence="10">The sequence shown here is derived from an EMBL/GenBank/DDBJ whole genome shotgun (WGS) entry which is preliminary data.</text>
</comment>
<evidence type="ECO:0000256" key="1">
    <source>
        <dbReference type="ARBA" id="ARBA00010203"/>
    </source>
</evidence>
<comment type="catalytic activity">
    <reaction evidence="8">
        <text>a 2'-deoxycytidine in DNA + S-adenosyl-L-methionine = an N(4)-methyl-2'-deoxycytidine in DNA + S-adenosyl-L-homocysteine + H(+)</text>
        <dbReference type="Rhea" id="RHEA:16857"/>
        <dbReference type="Rhea" id="RHEA-COMP:11369"/>
        <dbReference type="Rhea" id="RHEA-COMP:13674"/>
        <dbReference type="ChEBI" id="CHEBI:15378"/>
        <dbReference type="ChEBI" id="CHEBI:57856"/>
        <dbReference type="ChEBI" id="CHEBI:59789"/>
        <dbReference type="ChEBI" id="CHEBI:85452"/>
        <dbReference type="ChEBI" id="CHEBI:137933"/>
        <dbReference type="EC" id="2.1.1.113"/>
    </reaction>
</comment>
<evidence type="ECO:0000256" key="6">
    <source>
        <dbReference type="ARBA" id="ARBA00022747"/>
    </source>
</evidence>
<evidence type="ECO:0000256" key="8">
    <source>
        <dbReference type="ARBA" id="ARBA00049120"/>
    </source>
</evidence>
<accession>A0A401FUT1</accession>
<protein>
    <recommendedName>
        <fullName evidence="2">site-specific DNA-methyltransferase (cytosine-N(4)-specific)</fullName>
        <ecNumber evidence="2">2.1.1.113</ecNumber>
    </recommendedName>
</protein>
<keyword evidence="3 10" id="KW-0489">Methyltransferase</keyword>
<keyword evidence="5" id="KW-0949">S-adenosyl-L-methionine</keyword>
<dbReference type="Gene3D" id="3.40.50.150">
    <property type="entry name" value="Vaccinia Virus protein VP39"/>
    <property type="match status" value="2"/>
</dbReference>
<dbReference type="InterPro" id="IPR017985">
    <property type="entry name" value="MeTrfase_CN4_CS"/>
</dbReference>
<dbReference type="OrthoDB" id="9785699at2"/>
<evidence type="ECO:0000256" key="4">
    <source>
        <dbReference type="ARBA" id="ARBA00022679"/>
    </source>
</evidence>
<dbReference type="RefSeq" id="WP_124331246.1">
    <property type="nucleotide sequence ID" value="NZ_BEXT01000001.1"/>
</dbReference>
<reference evidence="11" key="2">
    <citation type="submission" date="2019-01" db="EMBL/GenBank/DDBJ databases">
        <title>Genome sequence of Desulfonema ishimotonii strain Tokyo 01.</title>
        <authorList>
            <person name="Fukui M."/>
        </authorList>
    </citation>
    <scope>NUCLEOTIDE SEQUENCE [LARGE SCALE GENOMIC DNA]</scope>
    <source>
        <strain evidence="11">Tokyo 01</strain>
    </source>
</reference>
<evidence type="ECO:0000256" key="5">
    <source>
        <dbReference type="ARBA" id="ARBA00022691"/>
    </source>
</evidence>
<evidence type="ECO:0000313" key="11">
    <source>
        <dbReference type="Proteomes" id="UP000288096"/>
    </source>
</evidence>
<dbReference type="EC" id="2.1.1.113" evidence="2"/>
<gene>
    <name evidence="10" type="ORF">DENIS_1691</name>
</gene>
<reference evidence="11" key="1">
    <citation type="submission" date="2017-11" db="EMBL/GenBank/DDBJ databases">
        <authorList>
            <person name="Watanabe M."/>
            <person name="Kojima H."/>
        </authorList>
    </citation>
    <scope>NUCLEOTIDE SEQUENCE [LARGE SCALE GENOMIC DNA]</scope>
    <source>
        <strain evidence="11">Tokyo 01</strain>
    </source>
</reference>
<dbReference type="AlphaFoldDB" id="A0A401FUT1"/>
<feature type="domain" description="DNA methylase N-4/N-6" evidence="9">
    <location>
        <begin position="35"/>
        <end position="69"/>
    </location>
</feature>
<keyword evidence="6" id="KW-0680">Restriction system</keyword>
<dbReference type="GO" id="GO:0008170">
    <property type="term" value="F:N-methyltransferase activity"/>
    <property type="evidence" value="ECO:0007669"/>
    <property type="project" value="InterPro"/>
</dbReference>
<dbReference type="EMBL" id="BEXT01000001">
    <property type="protein sequence ID" value="GBC60732.1"/>
    <property type="molecule type" value="Genomic_DNA"/>
</dbReference>
<evidence type="ECO:0000259" key="9">
    <source>
        <dbReference type="Pfam" id="PF01555"/>
    </source>
</evidence>
<name>A0A401FUT1_9BACT</name>
<dbReference type="GO" id="GO:0032259">
    <property type="term" value="P:methylation"/>
    <property type="evidence" value="ECO:0007669"/>
    <property type="project" value="UniProtKB-KW"/>
</dbReference>
<keyword evidence="4" id="KW-0808">Transferase</keyword>
<organism evidence="10 11">
    <name type="scientific">Desulfonema ishimotonii</name>
    <dbReference type="NCBI Taxonomy" id="45657"/>
    <lineage>
        <taxon>Bacteria</taxon>
        <taxon>Pseudomonadati</taxon>
        <taxon>Thermodesulfobacteriota</taxon>
        <taxon>Desulfobacteria</taxon>
        <taxon>Desulfobacterales</taxon>
        <taxon>Desulfococcaceae</taxon>
        <taxon>Desulfonema</taxon>
    </lineage>
</organism>
<evidence type="ECO:0000256" key="2">
    <source>
        <dbReference type="ARBA" id="ARBA00012185"/>
    </source>
</evidence>